<dbReference type="Gene3D" id="3.30.420.10">
    <property type="entry name" value="Ribonuclease H-like superfamily/Ribonuclease H"/>
    <property type="match status" value="1"/>
</dbReference>
<feature type="non-terminal residue" evidence="1">
    <location>
        <position position="1"/>
    </location>
</feature>
<accession>A0ABQ8T6N0</accession>
<dbReference type="EMBL" id="JAJSOF020000015">
    <property type="protein sequence ID" value="KAJ4442136.1"/>
    <property type="molecule type" value="Genomic_DNA"/>
</dbReference>
<reference evidence="1 2" key="1">
    <citation type="journal article" date="2022" name="Allergy">
        <title>Genome assembly and annotation of Periplaneta americana reveal a comprehensive cockroach allergen profile.</title>
        <authorList>
            <person name="Wang L."/>
            <person name="Xiong Q."/>
            <person name="Saelim N."/>
            <person name="Wang L."/>
            <person name="Nong W."/>
            <person name="Wan A.T."/>
            <person name="Shi M."/>
            <person name="Liu X."/>
            <person name="Cao Q."/>
            <person name="Hui J.H.L."/>
            <person name="Sookrung N."/>
            <person name="Leung T.F."/>
            <person name="Tungtrongchitr A."/>
            <person name="Tsui S.K.W."/>
        </authorList>
    </citation>
    <scope>NUCLEOTIDE SEQUENCE [LARGE SCALE GENOMIC DNA]</scope>
    <source>
        <strain evidence="1">PWHHKU_190912</strain>
    </source>
</reference>
<dbReference type="Proteomes" id="UP001148838">
    <property type="component" value="Unassembled WGS sequence"/>
</dbReference>
<dbReference type="PANTHER" id="PTHR46060">
    <property type="entry name" value="MARINER MOS1 TRANSPOSASE-LIKE PROTEIN"/>
    <property type="match status" value="1"/>
</dbReference>
<comment type="caution">
    <text evidence="1">The sequence shown here is derived from an EMBL/GenBank/DDBJ whole genome shotgun (WGS) entry which is preliminary data.</text>
</comment>
<dbReference type="InterPro" id="IPR036397">
    <property type="entry name" value="RNaseH_sf"/>
</dbReference>
<evidence type="ECO:0000313" key="1">
    <source>
        <dbReference type="EMBL" id="KAJ4442136.1"/>
    </source>
</evidence>
<protein>
    <submittedName>
        <fullName evidence="1">Uncharacterized protein</fullName>
    </submittedName>
</protein>
<sequence>LGDDLRPGQSHTVITEEVVAADNLIWADQMCTVEEVAQNINISHGSAYSIIHNRLKYCKVCTNWVPKCVTEGPLLCTSWREENLSLLLDTPKSSVLNCVAPSKTSDLDICVKVSFSYTTMHDHIQLGTPWSPFRTCTGIGHPPYSPDLSPCDFQIFGKLKSDLGGRRFAMDSDVIEAVQQWCHQQPKYL</sequence>
<keyword evidence="2" id="KW-1185">Reference proteome</keyword>
<organism evidence="1 2">
    <name type="scientific">Periplaneta americana</name>
    <name type="common">American cockroach</name>
    <name type="synonym">Blatta americana</name>
    <dbReference type="NCBI Taxonomy" id="6978"/>
    <lineage>
        <taxon>Eukaryota</taxon>
        <taxon>Metazoa</taxon>
        <taxon>Ecdysozoa</taxon>
        <taxon>Arthropoda</taxon>
        <taxon>Hexapoda</taxon>
        <taxon>Insecta</taxon>
        <taxon>Pterygota</taxon>
        <taxon>Neoptera</taxon>
        <taxon>Polyneoptera</taxon>
        <taxon>Dictyoptera</taxon>
        <taxon>Blattodea</taxon>
        <taxon>Blattoidea</taxon>
        <taxon>Blattidae</taxon>
        <taxon>Blattinae</taxon>
        <taxon>Periplaneta</taxon>
    </lineage>
</organism>
<evidence type="ECO:0000313" key="2">
    <source>
        <dbReference type="Proteomes" id="UP001148838"/>
    </source>
</evidence>
<dbReference type="InterPro" id="IPR052709">
    <property type="entry name" value="Transposase-MT_Hybrid"/>
</dbReference>
<gene>
    <name evidence="1" type="ORF">ANN_12002</name>
</gene>
<dbReference type="PANTHER" id="PTHR46060:SF1">
    <property type="entry name" value="MARINER MOS1 TRANSPOSASE-LIKE PROTEIN"/>
    <property type="match status" value="1"/>
</dbReference>
<proteinExistence type="predicted"/>
<name>A0ABQ8T6N0_PERAM</name>